<dbReference type="KEGG" id="mear:Mpt1_c07710"/>
<dbReference type="AlphaFoldDB" id="A0A0A7LC70"/>
<keyword evidence="3" id="KW-1185">Reference proteome</keyword>
<dbReference type="EMBL" id="CP010070">
    <property type="protein sequence ID" value="AIZ56654.1"/>
    <property type="molecule type" value="Genomic_DNA"/>
</dbReference>
<dbReference type="STRING" id="1577791.Mpt1_c07710"/>
<reference evidence="2 3" key="1">
    <citation type="journal article" date="2014" name="Appl. Environ. Microbiol.">
        <title>Comparative Genome Analysis of 'Candidatus Methanoplasma termitum' Indicates a New Mode of Energy Metabolism in the Seventh Order of Methanogens.</title>
        <authorList>
            <person name="Lang K."/>
            <person name="Schuldes J."/>
            <person name="Klingl A."/>
            <person name="Poehlein A."/>
            <person name="Daniel R."/>
            <person name="Brune A."/>
        </authorList>
    </citation>
    <scope>NUCLEOTIDE SEQUENCE [LARGE SCALE GENOMIC DNA]</scope>
    <source>
        <strain evidence="3">Mpt1</strain>
    </source>
</reference>
<dbReference type="Proteomes" id="UP000030787">
    <property type="component" value="Chromosome"/>
</dbReference>
<dbReference type="RefSeq" id="WP_048112339.1">
    <property type="nucleotide sequence ID" value="NZ_CP010070.1"/>
</dbReference>
<gene>
    <name evidence="2" type="ORF">Mpt1_c07710</name>
</gene>
<dbReference type="InterPro" id="IPR050902">
    <property type="entry name" value="ABC_Transporter_SBP"/>
</dbReference>
<dbReference type="GeneID" id="24818440"/>
<dbReference type="SUPFAM" id="SSF53807">
    <property type="entry name" value="Helical backbone' metal receptor"/>
    <property type="match status" value="1"/>
</dbReference>
<keyword evidence="1" id="KW-1133">Transmembrane helix</keyword>
<name>A0A0A7LC70_9ARCH</name>
<dbReference type="Gene3D" id="3.40.50.1980">
    <property type="entry name" value="Nitrogenase molybdenum iron protein domain"/>
    <property type="match status" value="2"/>
</dbReference>
<sequence length="388" mass="41102">MNVKIISLVSVLILFSGLSVVVFSDNSNGADSTTTITDGTGKTFTYARPAEHIVTMGYASTLTVAMLGETDKIIAVDTYSTYNYTKDERLAGLNALNLGSIYTSSNNDNIVAQLVQLVGKGKMSLGDTIILTTYSNALTLRDLLNGIGFDHVLVYGVPTSPITSYEQVKDFISDISVIVKGDTSSLVGNMEAVENTVINGLKGTSERPPALFVWYNKTSGYSVGNTGSIAVSLIEAAGGTNIAYSPNSATTYGDKNTIVQLVESHPNTIIFLQDTYIKDGHTVGDFRNDVLGGDAGIPIVIVDSKWNNYDTDAASGLWVFACALHPEIFQGAMPSADGSSTLYVIPIQASRAGTVGGSSSSDLALYAIAGLLVGLIILGFAYFYLRRP</sequence>
<dbReference type="PANTHER" id="PTHR30535">
    <property type="entry name" value="VITAMIN B12-BINDING PROTEIN"/>
    <property type="match status" value="1"/>
</dbReference>
<feature type="transmembrane region" description="Helical" evidence="1">
    <location>
        <begin position="363"/>
        <end position="385"/>
    </location>
</feature>
<keyword evidence="1" id="KW-0472">Membrane</keyword>
<protein>
    <submittedName>
        <fullName evidence="2">Corrinoid ABC transporter substrate-binding protein</fullName>
    </submittedName>
</protein>
<dbReference type="HOGENOM" id="CLU_749289_0_0_2"/>
<dbReference type="PANTHER" id="PTHR30535:SF34">
    <property type="entry name" value="MOLYBDATE-BINDING PROTEIN MOLA"/>
    <property type="match status" value="1"/>
</dbReference>
<evidence type="ECO:0000313" key="3">
    <source>
        <dbReference type="Proteomes" id="UP000030787"/>
    </source>
</evidence>
<proteinExistence type="predicted"/>
<evidence type="ECO:0000313" key="2">
    <source>
        <dbReference type="EMBL" id="AIZ56654.1"/>
    </source>
</evidence>
<evidence type="ECO:0000256" key="1">
    <source>
        <dbReference type="SAM" id="Phobius"/>
    </source>
</evidence>
<keyword evidence="1" id="KW-0812">Transmembrane</keyword>
<accession>A0A0A7LC70</accession>
<organism evidence="2 3">
    <name type="scientific">Candidatus Methanoplasma termitum</name>
    <dbReference type="NCBI Taxonomy" id="1577791"/>
    <lineage>
        <taxon>Archaea</taxon>
        <taxon>Methanobacteriati</taxon>
        <taxon>Thermoplasmatota</taxon>
        <taxon>Thermoplasmata</taxon>
        <taxon>Methanomassiliicoccales</taxon>
        <taxon>Methanomassiliicoccaceae</taxon>
        <taxon>Candidatus Methanoplasma</taxon>
    </lineage>
</organism>